<evidence type="ECO:0000256" key="2">
    <source>
        <dbReference type="ARBA" id="ARBA00010940"/>
    </source>
</evidence>
<keyword evidence="3 7" id="KW-0805">Transcription regulation</keyword>
<dbReference type="GO" id="GO:0005667">
    <property type="term" value="C:transcription regulator complex"/>
    <property type="evidence" value="ECO:0007669"/>
    <property type="project" value="InterPro"/>
</dbReference>
<keyword evidence="4 7" id="KW-0238">DNA-binding</keyword>
<dbReference type="PANTHER" id="PTHR12548:SF9">
    <property type="entry name" value="TRANSCRIPTION FACTOR DP"/>
    <property type="match status" value="1"/>
</dbReference>
<feature type="region of interest" description="Disordered" evidence="8">
    <location>
        <begin position="333"/>
        <end position="358"/>
    </location>
</feature>
<dbReference type="InParanoid" id="D7G596"/>
<dbReference type="SMART" id="SM01138">
    <property type="entry name" value="DP"/>
    <property type="match status" value="1"/>
</dbReference>
<dbReference type="InterPro" id="IPR003316">
    <property type="entry name" value="E2F_WHTH_DNA-bd_dom"/>
</dbReference>
<dbReference type="FunFam" id="1.10.10.10:FF:000047">
    <property type="entry name" value="Transcription factor"/>
    <property type="match status" value="1"/>
</dbReference>
<dbReference type="EMBL" id="FN649742">
    <property type="protein sequence ID" value="CBJ27250.1"/>
    <property type="molecule type" value="Genomic_DNA"/>
</dbReference>
<dbReference type="SUPFAM" id="SSF144074">
    <property type="entry name" value="E2F-DP heterodimerization region"/>
    <property type="match status" value="2"/>
</dbReference>
<feature type="domain" description="E2F/DP family winged-helix DNA-binding" evidence="10">
    <location>
        <begin position="251"/>
        <end position="333"/>
    </location>
</feature>
<comment type="similarity">
    <text evidence="2 7">Belongs to the E2F/DP family.</text>
</comment>
<feature type="region of interest" description="Disordered" evidence="8">
    <location>
        <begin position="109"/>
        <end position="148"/>
    </location>
</feature>
<accession>D7G596</accession>
<dbReference type="GO" id="GO:0000977">
    <property type="term" value="F:RNA polymerase II transcription regulatory region sequence-specific DNA binding"/>
    <property type="evidence" value="ECO:0007669"/>
    <property type="project" value="TreeGrafter"/>
</dbReference>
<gene>
    <name evidence="11" type="primary">Dp</name>
    <name evidence="11" type="ORF">Esi_0063_0071</name>
</gene>
<feature type="compositionally biased region" description="Pro residues" evidence="8">
    <location>
        <begin position="207"/>
        <end position="220"/>
    </location>
</feature>
<keyword evidence="5 7" id="KW-0804">Transcription</keyword>
<evidence type="ECO:0000313" key="12">
    <source>
        <dbReference type="Proteomes" id="UP000002630"/>
    </source>
</evidence>
<dbReference type="Gene3D" id="1.10.10.10">
    <property type="entry name" value="Winged helix-like DNA-binding domain superfamily/Winged helix DNA-binding domain"/>
    <property type="match status" value="1"/>
</dbReference>
<evidence type="ECO:0000256" key="7">
    <source>
        <dbReference type="RuleBase" id="RU003796"/>
    </source>
</evidence>
<evidence type="ECO:0000256" key="3">
    <source>
        <dbReference type="ARBA" id="ARBA00023015"/>
    </source>
</evidence>
<dbReference type="OrthoDB" id="552115at2759"/>
<sequence length="519" mass="55717">MESLMFPGDATSPTPSFGLWDEIEDNGKFSSLKRKHDDTLSDELLTMLKDAGLENMALEVGTVQGGQIAALQDGKDGGLGSAAKMLRPFAAAGDATSPVAMTASAIFSPNPRGTAPPLDSPLLLKRSLGSPAPPMSMTASAIFSPNPRGHRVGVGGGALSHLTESPAAIKGTDLRQAASAESDSPPKSKSKKSRRTLPPATAAPPTRDIPPPEPVPPPPAGRTRRACTHYGADAPSDTALQTKRTKKPEAKPNKGLRHFSVKVCRKVEEKGTTTYNEVADELVQELAAEGKLGTGKEPHYDDKNIRRRVYDALNVLMAIDIISKDRKEIKWKGLPENSSRSGLRALQQEKQDRERSLDAKKSQLADLLVQQISFRNLARRNRSRAAARAAAAAAAAAAGNGAECAEEQDAEEVAASKIFVPFIVVSSSHDTVIQCEMAENREDVFFNFSHEFQIADDNEILKRLGMHKCRKQDLPVLLARELIPRVPPEVYSRDDAEGSPSSSSTPSSPTSSCSDYSPT</sequence>
<dbReference type="GO" id="GO:0051726">
    <property type="term" value="P:regulation of cell cycle"/>
    <property type="evidence" value="ECO:0007669"/>
    <property type="project" value="InterPro"/>
</dbReference>
<evidence type="ECO:0000259" key="9">
    <source>
        <dbReference type="SMART" id="SM01138"/>
    </source>
</evidence>
<dbReference type="GO" id="GO:0000981">
    <property type="term" value="F:DNA-binding transcription factor activity, RNA polymerase II-specific"/>
    <property type="evidence" value="ECO:0007669"/>
    <property type="project" value="TreeGrafter"/>
</dbReference>
<dbReference type="PANTHER" id="PTHR12548">
    <property type="entry name" value="TRANSCRIPTION FACTOR DP"/>
    <property type="match status" value="1"/>
</dbReference>
<dbReference type="InterPro" id="IPR036388">
    <property type="entry name" value="WH-like_DNA-bd_sf"/>
</dbReference>
<dbReference type="Pfam" id="PF08781">
    <property type="entry name" value="DP"/>
    <property type="match status" value="2"/>
</dbReference>
<keyword evidence="6 7" id="KW-0539">Nucleus</keyword>
<keyword evidence="12" id="KW-1185">Reference proteome</keyword>
<dbReference type="SUPFAM" id="SSF46785">
    <property type="entry name" value="Winged helix' DNA-binding domain"/>
    <property type="match status" value="1"/>
</dbReference>
<feature type="region of interest" description="Disordered" evidence="8">
    <location>
        <begin position="173"/>
        <end position="254"/>
    </location>
</feature>
<evidence type="ECO:0000256" key="8">
    <source>
        <dbReference type="SAM" id="MobiDB-lite"/>
    </source>
</evidence>
<dbReference type="Pfam" id="PF02319">
    <property type="entry name" value="WHD_E2F_TDP"/>
    <property type="match status" value="1"/>
</dbReference>
<dbReference type="InterPro" id="IPR038168">
    <property type="entry name" value="TF_DP_C_sf"/>
</dbReference>
<dbReference type="Proteomes" id="UP000002630">
    <property type="component" value="Linkage Group LG17"/>
</dbReference>
<feature type="compositionally biased region" description="Low complexity" evidence="8">
    <location>
        <begin position="499"/>
        <end position="519"/>
    </location>
</feature>
<dbReference type="CDD" id="cd14458">
    <property type="entry name" value="DP_DD"/>
    <property type="match status" value="1"/>
</dbReference>
<feature type="compositionally biased region" description="Basic and acidic residues" evidence="8">
    <location>
        <begin position="347"/>
        <end position="358"/>
    </location>
</feature>
<evidence type="ECO:0000256" key="1">
    <source>
        <dbReference type="ARBA" id="ARBA00004123"/>
    </source>
</evidence>
<dbReference type="InterPro" id="IPR014889">
    <property type="entry name" value="Transc_factor_DP_C"/>
</dbReference>
<dbReference type="eggNOG" id="KOG2829">
    <property type="taxonomic scope" value="Eukaryota"/>
</dbReference>
<evidence type="ECO:0000313" key="11">
    <source>
        <dbReference type="EMBL" id="CBJ27250.1"/>
    </source>
</evidence>
<dbReference type="InterPro" id="IPR037241">
    <property type="entry name" value="E2F-DP_heterodim"/>
</dbReference>
<evidence type="ECO:0000259" key="10">
    <source>
        <dbReference type="SMART" id="SM01372"/>
    </source>
</evidence>
<dbReference type="STRING" id="2880.D7G596"/>
<evidence type="ECO:0000256" key="5">
    <source>
        <dbReference type="ARBA" id="ARBA00023163"/>
    </source>
</evidence>
<feature type="region of interest" description="Disordered" evidence="8">
    <location>
        <begin position="488"/>
        <end position="519"/>
    </location>
</feature>
<reference evidence="11 12" key="1">
    <citation type="journal article" date="2010" name="Nature">
        <title>The Ectocarpus genome and the independent evolution of multicellularity in brown algae.</title>
        <authorList>
            <person name="Cock J.M."/>
            <person name="Sterck L."/>
            <person name="Rouze P."/>
            <person name="Scornet D."/>
            <person name="Allen A.E."/>
            <person name="Amoutzias G."/>
            <person name="Anthouard V."/>
            <person name="Artiguenave F."/>
            <person name="Aury J.M."/>
            <person name="Badger J.H."/>
            <person name="Beszteri B."/>
            <person name="Billiau K."/>
            <person name="Bonnet E."/>
            <person name="Bothwell J.H."/>
            <person name="Bowler C."/>
            <person name="Boyen C."/>
            <person name="Brownlee C."/>
            <person name="Carrano C.J."/>
            <person name="Charrier B."/>
            <person name="Cho G.Y."/>
            <person name="Coelho S.M."/>
            <person name="Collen J."/>
            <person name="Corre E."/>
            <person name="Da Silva C."/>
            <person name="Delage L."/>
            <person name="Delaroque N."/>
            <person name="Dittami S.M."/>
            <person name="Doulbeau S."/>
            <person name="Elias M."/>
            <person name="Farnham G."/>
            <person name="Gachon C.M."/>
            <person name="Gschloessl B."/>
            <person name="Heesch S."/>
            <person name="Jabbari K."/>
            <person name="Jubin C."/>
            <person name="Kawai H."/>
            <person name="Kimura K."/>
            <person name="Kloareg B."/>
            <person name="Kupper F.C."/>
            <person name="Lang D."/>
            <person name="Le Bail A."/>
            <person name="Leblanc C."/>
            <person name="Lerouge P."/>
            <person name="Lohr M."/>
            <person name="Lopez P.J."/>
            <person name="Martens C."/>
            <person name="Maumus F."/>
            <person name="Michel G."/>
            <person name="Miranda-Saavedra D."/>
            <person name="Morales J."/>
            <person name="Moreau H."/>
            <person name="Motomura T."/>
            <person name="Nagasato C."/>
            <person name="Napoli C.A."/>
            <person name="Nelson D.R."/>
            <person name="Nyvall-Collen P."/>
            <person name="Peters A.F."/>
            <person name="Pommier C."/>
            <person name="Potin P."/>
            <person name="Poulain J."/>
            <person name="Quesneville H."/>
            <person name="Read B."/>
            <person name="Rensing S.A."/>
            <person name="Ritter A."/>
            <person name="Rousvoal S."/>
            <person name="Samanta M."/>
            <person name="Samson G."/>
            <person name="Schroeder D.C."/>
            <person name="Segurens B."/>
            <person name="Strittmatter M."/>
            <person name="Tonon T."/>
            <person name="Tregear J.W."/>
            <person name="Valentin K."/>
            <person name="von Dassow P."/>
            <person name="Yamagishi T."/>
            <person name="Van de Peer Y."/>
            <person name="Wincker P."/>
        </authorList>
    </citation>
    <scope>NUCLEOTIDE SEQUENCE [LARGE SCALE GENOMIC DNA]</scope>
    <source>
        <strain evidence="12">Ec32 / CCAP1310/4</strain>
    </source>
</reference>
<dbReference type="AlphaFoldDB" id="D7G596"/>
<comment type="subcellular location">
    <subcellularLocation>
        <location evidence="1 7">Nucleus</location>
    </subcellularLocation>
</comment>
<dbReference type="InterPro" id="IPR036390">
    <property type="entry name" value="WH_DNA-bd_sf"/>
</dbReference>
<dbReference type="SMART" id="SM01372">
    <property type="entry name" value="E2F_TDP"/>
    <property type="match status" value="1"/>
</dbReference>
<proteinExistence type="inferred from homology"/>
<dbReference type="InterPro" id="IPR015648">
    <property type="entry name" value="Transcrpt_fac_DP"/>
</dbReference>
<feature type="domain" description="Transcription factor DP C-terminal" evidence="9">
    <location>
        <begin position="341"/>
        <end position="519"/>
    </location>
</feature>
<evidence type="ECO:0000256" key="4">
    <source>
        <dbReference type="ARBA" id="ARBA00023125"/>
    </source>
</evidence>
<organism evidence="11 12">
    <name type="scientific">Ectocarpus siliculosus</name>
    <name type="common">Brown alga</name>
    <name type="synonym">Conferva siliculosa</name>
    <dbReference type="NCBI Taxonomy" id="2880"/>
    <lineage>
        <taxon>Eukaryota</taxon>
        <taxon>Sar</taxon>
        <taxon>Stramenopiles</taxon>
        <taxon>Ochrophyta</taxon>
        <taxon>PX clade</taxon>
        <taxon>Phaeophyceae</taxon>
        <taxon>Ectocarpales</taxon>
        <taxon>Ectocarpaceae</taxon>
        <taxon>Ectocarpus</taxon>
    </lineage>
</organism>
<feature type="compositionally biased region" description="Low complexity" evidence="8">
    <location>
        <begin position="196"/>
        <end position="206"/>
    </location>
</feature>
<protein>
    <submittedName>
        <fullName evidence="11">DP transcription factor</fullName>
    </submittedName>
</protein>
<evidence type="ECO:0000256" key="6">
    <source>
        <dbReference type="ARBA" id="ARBA00023242"/>
    </source>
</evidence>
<dbReference type="Gene3D" id="1.20.140.80">
    <property type="entry name" value="Transcription factor DP"/>
    <property type="match status" value="1"/>
</dbReference>
<name>D7G596_ECTSI</name>
<dbReference type="EMBL" id="FN648852">
    <property type="protein sequence ID" value="CBJ27250.1"/>
    <property type="molecule type" value="Genomic_DNA"/>
</dbReference>
<dbReference type="GO" id="GO:0005634">
    <property type="term" value="C:nucleus"/>
    <property type="evidence" value="ECO:0007669"/>
    <property type="project" value="UniProtKB-SubCell"/>
</dbReference>